<feature type="region of interest" description="Disordered" evidence="2">
    <location>
        <begin position="1757"/>
        <end position="1789"/>
    </location>
</feature>
<dbReference type="Proteomes" id="UP000310200">
    <property type="component" value="Unassembled WGS sequence"/>
</dbReference>
<feature type="compositionally biased region" description="Acidic residues" evidence="2">
    <location>
        <begin position="1355"/>
        <end position="1365"/>
    </location>
</feature>
<feature type="region of interest" description="Disordered" evidence="2">
    <location>
        <begin position="1681"/>
        <end position="1743"/>
    </location>
</feature>
<evidence type="ECO:0000256" key="1">
    <source>
        <dbReference type="ARBA" id="ARBA00022553"/>
    </source>
</evidence>
<feature type="region of interest" description="Disordered" evidence="2">
    <location>
        <begin position="1507"/>
        <end position="1547"/>
    </location>
</feature>
<feature type="compositionally biased region" description="Acidic residues" evidence="2">
    <location>
        <begin position="1053"/>
        <end position="1062"/>
    </location>
</feature>
<feature type="compositionally biased region" description="Basic and acidic residues" evidence="2">
    <location>
        <begin position="1525"/>
        <end position="1541"/>
    </location>
</feature>
<feature type="compositionally biased region" description="Basic and acidic residues" evidence="2">
    <location>
        <begin position="73"/>
        <end position="90"/>
    </location>
</feature>
<evidence type="ECO:0000313" key="4">
    <source>
        <dbReference type="EMBL" id="TGZ46859.1"/>
    </source>
</evidence>
<dbReference type="PANTHER" id="PTHR23099">
    <property type="entry name" value="TRANSCRIPTIONAL REGULATOR"/>
    <property type="match status" value="1"/>
</dbReference>
<feature type="compositionally biased region" description="Polar residues" evidence="2">
    <location>
        <begin position="1507"/>
        <end position="1524"/>
    </location>
</feature>
<dbReference type="PANTHER" id="PTHR23099:SF0">
    <property type="entry name" value="GERM CELL NUCLEAR ACIDIC PROTEIN"/>
    <property type="match status" value="1"/>
</dbReference>
<evidence type="ECO:0000313" key="5">
    <source>
        <dbReference type="Proteomes" id="UP000310200"/>
    </source>
</evidence>
<feature type="compositionally biased region" description="Basic and acidic residues" evidence="2">
    <location>
        <begin position="1071"/>
        <end position="1083"/>
    </location>
</feature>
<feature type="domain" description="SprT-like" evidence="3">
    <location>
        <begin position="603"/>
        <end position="763"/>
    </location>
</feature>
<feature type="compositionally biased region" description="Polar residues" evidence="2">
    <location>
        <begin position="288"/>
        <end position="301"/>
    </location>
</feature>
<feature type="region of interest" description="Disordered" evidence="2">
    <location>
        <begin position="134"/>
        <end position="168"/>
    </location>
</feature>
<dbReference type="Pfam" id="PF14075">
    <property type="entry name" value="UBN_AB"/>
    <property type="match status" value="1"/>
</dbReference>
<dbReference type="SMART" id="SM00731">
    <property type="entry name" value="SprT"/>
    <property type="match status" value="1"/>
</dbReference>
<feature type="compositionally biased region" description="Basic and acidic residues" evidence="2">
    <location>
        <begin position="1040"/>
        <end position="1049"/>
    </location>
</feature>
<dbReference type="GO" id="GO:0005634">
    <property type="term" value="C:nucleus"/>
    <property type="evidence" value="ECO:0007669"/>
    <property type="project" value="TreeGrafter"/>
</dbReference>
<feature type="region of interest" description="Disordered" evidence="2">
    <location>
        <begin position="1808"/>
        <end position="1828"/>
    </location>
</feature>
<feature type="compositionally biased region" description="Basic and acidic residues" evidence="2">
    <location>
        <begin position="1733"/>
        <end position="1743"/>
    </location>
</feature>
<feature type="region of interest" description="Disordered" evidence="2">
    <location>
        <begin position="69"/>
        <end position="90"/>
    </location>
</feature>
<keyword evidence="1" id="KW-0597">Phosphoprotein</keyword>
<dbReference type="EMBL" id="QBLH01002806">
    <property type="protein sequence ID" value="TGZ46859.1"/>
    <property type="molecule type" value="Genomic_DNA"/>
</dbReference>
<protein>
    <submittedName>
        <fullName evidence="4">Ubinuclein-1</fullName>
    </submittedName>
</protein>
<organism evidence="4 5">
    <name type="scientific">Temnothorax longispinosus</name>
    <dbReference type="NCBI Taxonomy" id="300112"/>
    <lineage>
        <taxon>Eukaryota</taxon>
        <taxon>Metazoa</taxon>
        <taxon>Ecdysozoa</taxon>
        <taxon>Arthropoda</taxon>
        <taxon>Hexapoda</taxon>
        <taxon>Insecta</taxon>
        <taxon>Pterygota</taxon>
        <taxon>Neoptera</taxon>
        <taxon>Endopterygota</taxon>
        <taxon>Hymenoptera</taxon>
        <taxon>Apocrita</taxon>
        <taxon>Aculeata</taxon>
        <taxon>Formicoidea</taxon>
        <taxon>Formicidae</taxon>
        <taxon>Myrmicinae</taxon>
        <taxon>Temnothorax</taxon>
    </lineage>
</organism>
<feature type="compositionally biased region" description="Acidic residues" evidence="2">
    <location>
        <begin position="499"/>
        <end position="508"/>
    </location>
</feature>
<keyword evidence="5" id="KW-1185">Reference proteome</keyword>
<feature type="compositionally biased region" description="Basic and acidic residues" evidence="2">
    <location>
        <begin position="476"/>
        <end position="486"/>
    </location>
</feature>
<feature type="compositionally biased region" description="Polar residues" evidence="2">
    <location>
        <begin position="138"/>
        <end position="150"/>
    </location>
</feature>
<feature type="compositionally biased region" description="Basic and acidic residues" evidence="2">
    <location>
        <begin position="314"/>
        <end position="329"/>
    </location>
</feature>
<comment type="caution">
    <text evidence="4">The sequence shown here is derived from an EMBL/GenBank/DDBJ whole genome shotgun (WGS) entry which is preliminary data.</text>
</comment>
<name>A0A4S2KG96_9HYME</name>
<feature type="compositionally biased region" description="Polar residues" evidence="2">
    <location>
        <begin position="456"/>
        <end position="475"/>
    </location>
</feature>
<feature type="compositionally biased region" description="Low complexity" evidence="2">
    <location>
        <begin position="1092"/>
        <end position="1107"/>
    </location>
</feature>
<gene>
    <name evidence="4" type="ORF">DBV15_02579</name>
</gene>
<sequence length="1857" mass="212062">MYCKIFIEYSTIASSRSSCADTVNDTDDCRSSPVPTAKMRMPRCRYDSTSNVLNVRNKEYQKLHFLEISSSSESEKERESDSSWKRSDNKFSKKKPISRTVVDKSKRYINDRSPMLITEQEKNLKLREKYNTEKTNGRIKSSGATYSDSPNVLGKHPTFNTPKQDGTGKVRLTKKDTHKILKNIKYTQVVYDSPREKKEDKVVINESTDIDEDIMHPAISPSYNKKIQPPSDSPDVIDSSIKKDNLQVGLFESPKPHTDVSRVTDSYRPLSEKRKEQVLEWLLKTDASDSQSDSSLNTVPPSNRNSNSGNSSLERLEQNYETPNNRERINKIRTYEKRKTIVNSDRAVNSFFTGRTTLDEYFKKSKNNSKFCTPDNQPKLLPKVQTNTFKTKDEVDCAGILDKLYGTAWRDKANVLLPTTEPRKTSAQTVNRTVQTERKPVSTNQYRAVDLESNKSDQVGNNIKPNQRRNIQGKQNKIDSFIDDKSLSGSDSESTLCDTDSDDEDDQSSSEPKNLQGRKLSFSDDESSSTSEFEPGDYVPPKYVRNKEVTKRPILSKAPKFESTMTKSMECKTFLASLSNTVPMSQAHPNAKKYRLDYKNNKEELCKKLYELYNEKVFDNKLPRDTPIEWNVRMRGTAGYCYNKKFVKSLTGIIKSSRIVLATKIVDTPDRLRDTLIHEMCHAASWIIDDISDGHGVFWTRWANKAMKTYPELPPIRRCHSYEIKTKFTYRCIECGYSVGRHSKSLDIDKKRCGYCYGKFELLVNKTTKSGTVQVPTPKREPTGFALYVKQNYNSVKKERSYLKHADVMKLLAVFNDDNISRRARSVSVIRVRLGANVKGMSEAKRVPLQTLEFPEPLGHATKKEKKGNMGKQLAPSFRFALTLPESNEKTCPEINYAQLLKSAEKKRRKEQKRGDENATNGLDPFDDDDDEDKLKDMARRFEAKYGTSTMGKKRHKYDEYVDLGAGYDENDSFIDNTDAYDEIVPEEMTTAHGGFYINCGALEFRAADRRSLVHNNNNNNNSDDEESSESSEEDTEDVDSPKRVDKRTISSSDDDETEDITGDNPRKRRKIEENSEKKVNHESKKRKKQQNHQTQDAQQQNSQQDLDLLRRKEKNETTDAEGGTASEDQEEKKKSDKPEKNKISEKKFDIKKFEKKSSNSNGYDAKKIDLKRLGAKDNIADAIESVVNAARGIEDESSRDTTDSGKSRACLYVESDGEEMENKEASLPENLPEDIKEIVNKLKIQAENSKDGKSKFFNSAVNEVLFTLEKKLRMLNSPSIRLQTYGHLVRFLPCSKITLLSRAKKLYLKDAEHRVNEPMQKLKALIDNVMPSVMDKYMKECQKVTDEKGFEGFPADEESSDEADGSSKNTEKPKIPRKRFPWTDESKKLVLEIANARRHYFKILRTRKESMESFVATFMDTSVLPLWPPGCVRLQTLLKYASPVEPVIKKKMKKPKEMVTANNVTTSANTQVSNIVVKNETTNTNNLPSQENEKTNTNVSKVQIITENSTNFPSQATAKSNDINTDKKQHSNKYKDKHTENSAGQQQECAAVSINNFTVGKISVVPTSQLMAQKPAKSHVEKFNFMDLTNSSLSITRVDYDKLTAKINEAIEDRVSITACPEPVSHSKTNEISQAGHHSVYRQDTSYSAQALKHRYLQENTDVKCEKKLDDKDVDAMVNKADKKEKKRERCVEVKLKSSHDQKKRKKDHKMIEQQIGPNQDVVPMPQQTTLSKEEQEQRQNEETIAATNFLSQIINDDSSPRGLTDKRKDGFIADDTLGNTVQPTEQEKDVQMVMRSLKELQELQEMKFSPNNSPVGGTIQKPGKSNAQYVTYQEDYQRLYLKKEDKMRSKEEAQW</sequence>
<feature type="compositionally biased region" description="Basic and acidic residues" evidence="2">
    <location>
        <begin position="1681"/>
        <end position="1702"/>
    </location>
</feature>
<feature type="region of interest" description="Disordered" evidence="2">
    <location>
        <begin position="286"/>
        <end position="329"/>
    </location>
</feature>
<dbReference type="Pfam" id="PF10263">
    <property type="entry name" value="SprT-like"/>
    <property type="match status" value="1"/>
</dbReference>
<feature type="region of interest" description="Disordered" evidence="2">
    <location>
        <begin position="1351"/>
        <end position="1380"/>
    </location>
</feature>
<feature type="region of interest" description="Disordered" evidence="2">
    <location>
        <begin position="907"/>
        <end position="932"/>
    </location>
</feature>
<reference evidence="4 5" key="1">
    <citation type="journal article" date="2019" name="Philos. Trans. R. Soc. Lond., B, Biol. Sci.">
        <title>Ant behaviour and brain gene expression of defending hosts depend on the ecological success of the intruding social parasite.</title>
        <authorList>
            <person name="Kaur R."/>
            <person name="Stoldt M."/>
            <person name="Jongepier E."/>
            <person name="Feldmeyer B."/>
            <person name="Menzel F."/>
            <person name="Bornberg-Bauer E."/>
            <person name="Foitzik S."/>
        </authorList>
    </citation>
    <scope>NUCLEOTIDE SEQUENCE [LARGE SCALE GENOMIC DNA]</scope>
    <source>
        <tissue evidence="4">Whole body</tissue>
    </source>
</reference>
<dbReference type="InterPro" id="IPR006640">
    <property type="entry name" value="SprT-like_domain"/>
</dbReference>
<dbReference type="GO" id="GO:0006974">
    <property type="term" value="P:DNA damage response"/>
    <property type="evidence" value="ECO:0007669"/>
    <property type="project" value="UniProtKB-ARBA"/>
</dbReference>
<feature type="region of interest" description="Disordered" evidence="2">
    <location>
        <begin position="1014"/>
        <end position="1168"/>
    </location>
</feature>
<feature type="compositionally biased region" description="Basic and acidic residues" evidence="2">
    <location>
        <begin position="1131"/>
        <end position="1158"/>
    </location>
</feature>
<dbReference type="InterPro" id="IPR026947">
    <property type="entry name" value="UBN_middle_dom"/>
</dbReference>
<evidence type="ECO:0000259" key="3">
    <source>
        <dbReference type="SMART" id="SM00731"/>
    </source>
</evidence>
<feature type="compositionally biased region" description="Low complexity" evidence="2">
    <location>
        <begin position="229"/>
        <end position="239"/>
    </location>
</feature>
<feature type="compositionally biased region" description="Basic and acidic residues" evidence="2">
    <location>
        <begin position="1108"/>
        <end position="1118"/>
    </location>
</feature>
<dbReference type="InterPro" id="IPR014840">
    <property type="entry name" value="HRD"/>
</dbReference>
<accession>A0A4S2KG96</accession>
<feature type="compositionally biased region" description="Low complexity" evidence="2">
    <location>
        <begin position="302"/>
        <end position="312"/>
    </location>
</feature>
<evidence type="ECO:0000256" key="2">
    <source>
        <dbReference type="SAM" id="MobiDB-lite"/>
    </source>
</evidence>
<dbReference type="STRING" id="300112.A0A4S2KG96"/>
<dbReference type="Pfam" id="PF08729">
    <property type="entry name" value="HUN"/>
    <property type="match status" value="1"/>
</dbReference>
<proteinExistence type="predicted"/>
<feature type="region of interest" description="Disordered" evidence="2">
    <location>
        <begin position="420"/>
        <end position="541"/>
    </location>
</feature>
<feature type="region of interest" description="Disordered" evidence="2">
    <location>
        <begin position="217"/>
        <end position="269"/>
    </location>
</feature>
<feature type="compositionally biased region" description="Acidic residues" evidence="2">
    <location>
        <begin position="1023"/>
        <end position="1039"/>
    </location>
</feature>
<feature type="compositionally biased region" description="Polar residues" evidence="2">
    <location>
        <begin position="425"/>
        <end position="434"/>
    </location>
</feature>